<dbReference type="PANTHER" id="PTHR36444">
    <property type="entry name" value="TRANSCRIPTIONAL REGULATOR PROTEIN YOBU-RELATED"/>
    <property type="match status" value="1"/>
</dbReference>
<dbReference type="InterPro" id="IPR010499">
    <property type="entry name" value="AraC_E-bd"/>
</dbReference>
<accession>A0A1Y6CC28</accession>
<reference evidence="3" key="1">
    <citation type="submission" date="2017-04" db="EMBL/GenBank/DDBJ databases">
        <authorList>
            <person name="Varghese N."/>
            <person name="Submissions S."/>
        </authorList>
    </citation>
    <scope>NUCLEOTIDE SEQUENCE [LARGE SCALE GENOMIC DNA]</scope>
    <source>
        <strain evidence="3">RKEM611</strain>
    </source>
</reference>
<gene>
    <name evidence="2" type="ORF">SAMN06296036_114132</name>
</gene>
<evidence type="ECO:0000259" key="1">
    <source>
        <dbReference type="SMART" id="SM00871"/>
    </source>
</evidence>
<dbReference type="EMBL" id="FWZT01000014">
    <property type="protein sequence ID" value="SMF47413.1"/>
    <property type="molecule type" value="Genomic_DNA"/>
</dbReference>
<name>A0A1Y6CC28_9BACT</name>
<dbReference type="InterPro" id="IPR011256">
    <property type="entry name" value="Reg_factor_effector_dom_sf"/>
</dbReference>
<dbReference type="GO" id="GO:0003677">
    <property type="term" value="F:DNA binding"/>
    <property type="evidence" value="ECO:0007669"/>
    <property type="project" value="UniProtKB-KW"/>
</dbReference>
<proteinExistence type="predicted"/>
<evidence type="ECO:0000313" key="3">
    <source>
        <dbReference type="Proteomes" id="UP000192907"/>
    </source>
</evidence>
<dbReference type="Proteomes" id="UP000192907">
    <property type="component" value="Unassembled WGS sequence"/>
</dbReference>
<keyword evidence="3" id="KW-1185">Reference proteome</keyword>
<organism evidence="2 3">
    <name type="scientific">Pseudobacteriovorax antillogorgiicola</name>
    <dbReference type="NCBI Taxonomy" id="1513793"/>
    <lineage>
        <taxon>Bacteria</taxon>
        <taxon>Pseudomonadati</taxon>
        <taxon>Bdellovibrionota</taxon>
        <taxon>Oligoflexia</taxon>
        <taxon>Oligoflexales</taxon>
        <taxon>Pseudobacteriovoracaceae</taxon>
        <taxon>Pseudobacteriovorax</taxon>
    </lineage>
</organism>
<dbReference type="SMART" id="SM00871">
    <property type="entry name" value="AraC_E_bind"/>
    <property type="match status" value="1"/>
</dbReference>
<dbReference type="InterPro" id="IPR029441">
    <property type="entry name" value="Cass2"/>
</dbReference>
<keyword evidence="2" id="KW-0238">DNA-binding</keyword>
<protein>
    <submittedName>
        <fullName evidence="2">Predicted transcriptional regulator YdeE, contains AraC-type DNA-binding domain</fullName>
    </submittedName>
</protein>
<feature type="domain" description="AraC effector-binding" evidence="1">
    <location>
        <begin position="1"/>
        <end position="156"/>
    </location>
</feature>
<sequence length="157" mass="18447">MTKLDVEKFRVVGIAARTSHRTENSSKAKIPHLWKRFFAERILEKIPNRVNPQKVFAVYTEYDSDEYGEYTFILGTEVSEFRNIPEGMIGKTIKQDNYEMIQSEDGPFREVVPKVWKKVWKNDKLREKRKFETDFESYEIGDQNQKGTVKLFVGVAS</sequence>
<dbReference type="Gene3D" id="3.20.80.10">
    <property type="entry name" value="Regulatory factor, effector binding domain"/>
    <property type="match status" value="1"/>
</dbReference>
<dbReference type="Pfam" id="PF14526">
    <property type="entry name" value="Cass2"/>
    <property type="match status" value="1"/>
</dbReference>
<dbReference type="RefSeq" id="WP_159455465.1">
    <property type="nucleotide sequence ID" value="NZ_FWZT01000014.1"/>
</dbReference>
<evidence type="ECO:0000313" key="2">
    <source>
        <dbReference type="EMBL" id="SMF47413.1"/>
    </source>
</evidence>
<dbReference type="PANTHER" id="PTHR36444:SF2">
    <property type="entry name" value="TRANSCRIPTIONAL REGULATOR PROTEIN YOBU-RELATED"/>
    <property type="match status" value="1"/>
</dbReference>
<dbReference type="AlphaFoldDB" id="A0A1Y6CC28"/>
<dbReference type="InterPro" id="IPR053182">
    <property type="entry name" value="YobU-like_regulator"/>
</dbReference>
<dbReference type="STRING" id="1513793.SAMN06296036_114132"/>
<dbReference type="SUPFAM" id="SSF55136">
    <property type="entry name" value="Probable bacterial effector-binding domain"/>
    <property type="match status" value="1"/>
</dbReference>